<comment type="caution">
    <text evidence="2">The sequence shown here is derived from an EMBL/GenBank/DDBJ whole genome shotgun (WGS) entry which is preliminary data.</text>
</comment>
<evidence type="ECO:0000313" key="3">
    <source>
        <dbReference type="Proteomes" id="UP000738359"/>
    </source>
</evidence>
<dbReference type="AlphaFoldDB" id="A0A9P6M3U1"/>
<keyword evidence="3" id="KW-1185">Reference proteome</keyword>
<sequence length="100" mass="10903">MSGRNNGNQGEGAADEGWRSIPDREIWESWGSKTNFMMSYGLKPTPEGFADARALLDSFKQNDWADRQEEAKAAAGRAVLALPLQSSSFSSSNLLAAFCK</sequence>
<protein>
    <submittedName>
        <fullName evidence="2">Uncharacterized protein</fullName>
    </submittedName>
</protein>
<gene>
    <name evidence="2" type="ORF">BGZ70_006339</name>
</gene>
<accession>A0A9P6M3U1</accession>
<reference evidence="2" key="1">
    <citation type="journal article" date="2020" name="Fungal Divers.">
        <title>Resolving the Mortierellaceae phylogeny through synthesis of multi-gene phylogenetics and phylogenomics.</title>
        <authorList>
            <person name="Vandepol N."/>
            <person name="Liber J."/>
            <person name="Desiro A."/>
            <person name="Na H."/>
            <person name="Kennedy M."/>
            <person name="Barry K."/>
            <person name="Grigoriev I.V."/>
            <person name="Miller A.N."/>
            <person name="O'Donnell K."/>
            <person name="Stajich J.E."/>
            <person name="Bonito G."/>
        </authorList>
    </citation>
    <scope>NUCLEOTIDE SEQUENCE</scope>
    <source>
        <strain evidence="2">CK1249</strain>
    </source>
</reference>
<proteinExistence type="predicted"/>
<evidence type="ECO:0000256" key="1">
    <source>
        <dbReference type="SAM" id="MobiDB-lite"/>
    </source>
</evidence>
<feature type="region of interest" description="Disordered" evidence="1">
    <location>
        <begin position="1"/>
        <end position="20"/>
    </location>
</feature>
<dbReference type="Proteomes" id="UP000738359">
    <property type="component" value="Unassembled WGS sequence"/>
</dbReference>
<dbReference type="OrthoDB" id="4232400at2759"/>
<evidence type="ECO:0000313" key="2">
    <source>
        <dbReference type="EMBL" id="KAF9964523.1"/>
    </source>
</evidence>
<dbReference type="EMBL" id="JAAAHY010000354">
    <property type="protein sequence ID" value="KAF9964523.1"/>
    <property type="molecule type" value="Genomic_DNA"/>
</dbReference>
<name>A0A9P6M3U1_MORAP</name>
<organism evidence="2 3">
    <name type="scientific">Mortierella alpina</name>
    <name type="common">Oleaginous fungus</name>
    <name type="synonym">Mortierella renispora</name>
    <dbReference type="NCBI Taxonomy" id="64518"/>
    <lineage>
        <taxon>Eukaryota</taxon>
        <taxon>Fungi</taxon>
        <taxon>Fungi incertae sedis</taxon>
        <taxon>Mucoromycota</taxon>
        <taxon>Mortierellomycotina</taxon>
        <taxon>Mortierellomycetes</taxon>
        <taxon>Mortierellales</taxon>
        <taxon>Mortierellaceae</taxon>
        <taxon>Mortierella</taxon>
    </lineage>
</organism>